<dbReference type="EMBL" id="KL584781">
    <property type="protein sequence ID" value="KEQ91122.1"/>
    <property type="molecule type" value="Genomic_DNA"/>
</dbReference>
<feature type="region of interest" description="Disordered" evidence="1">
    <location>
        <begin position="519"/>
        <end position="539"/>
    </location>
</feature>
<protein>
    <recommendedName>
        <fullName evidence="2">Myb-like domain-containing protein</fullName>
    </recommendedName>
</protein>
<feature type="region of interest" description="Disordered" evidence="1">
    <location>
        <begin position="25"/>
        <end position="71"/>
    </location>
</feature>
<dbReference type="OrthoDB" id="5321209at2759"/>
<dbReference type="PROSITE" id="PS50090">
    <property type="entry name" value="MYB_LIKE"/>
    <property type="match status" value="1"/>
</dbReference>
<evidence type="ECO:0000259" key="2">
    <source>
        <dbReference type="PROSITE" id="PS50090"/>
    </source>
</evidence>
<dbReference type="Pfam" id="PF02037">
    <property type="entry name" value="SAP"/>
    <property type="match status" value="1"/>
</dbReference>
<dbReference type="Pfam" id="PF24625">
    <property type="entry name" value="DUF7626"/>
    <property type="match status" value="1"/>
</dbReference>
<dbReference type="RefSeq" id="XP_013339686.1">
    <property type="nucleotide sequence ID" value="XM_013484232.1"/>
</dbReference>
<feature type="domain" description="Myb-like" evidence="2">
    <location>
        <begin position="159"/>
        <end position="219"/>
    </location>
</feature>
<dbReference type="Gene3D" id="1.10.720.30">
    <property type="entry name" value="SAP domain"/>
    <property type="match status" value="1"/>
</dbReference>
<dbReference type="OMA" id="WISSNEN"/>
<feature type="compositionally biased region" description="Basic and acidic residues" evidence="1">
    <location>
        <begin position="352"/>
        <end position="369"/>
    </location>
</feature>
<dbReference type="InterPro" id="IPR003034">
    <property type="entry name" value="SAP_dom"/>
</dbReference>
<dbReference type="Proteomes" id="UP000030641">
    <property type="component" value="Unassembled WGS sequence"/>
</dbReference>
<dbReference type="InterPro" id="IPR036361">
    <property type="entry name" value="SAP_dom_sf"/>
</dbReference>
<organism evidence="3 4">
    <name type="scientific">Aureobasidium subglaciale (strain EXF-2481)</name>
    <name type="common">Aureobasidium pullulans var. subglaciale</name>
    <dbReference type="NCBI Taxonomy" id="1043005"/>
    <lineage>
        <taxon>Eukaryota</taxon>
        <taxon>Fungi</taxon>
        <taxon>Dikarya</taxon>
        <taxon>Ascomycota</taxon>
        <taxon>Pezizomycotina</taxon>
        <taxon>Dothideomycetes</taxon>
        <taxon>Dothideomycetidae</taxon>
        <taxon>Dothideales</taxon>
        <taxon>Saccotheciaceae</taxon>
        <taxon>Aureobasidium</taxon>
    </lineage>
</organism>
<proteinExistence type="predicted"/>
<accession>A0A074YAG0</accession>
<dbReference type="InterPro" id="IPR056043">
    <property type="entry name" value="DUF7626"/>
</dbReference>
<feature type="compositionally biased region" description="Basic and acidic residues" evidence="1">
    <location>
        <begin position="593"/>
        <end position="604"/>
    </location>
</feature>
<dbReference type="GeneID" id="25371750"/>
<feature type="region of interest" description="Disordered" evidence="1">
    <location>
        <begin position="578"/>
        <end position="630"/>
    </location>
</feature>
<dbReference type="AlphaFoldDB" id="A0A074YAG0"/>
<dbReference type="InterPro" id="IPR001005">
    <property type="entry name" value="SANT/Myb"/>
</dbReference>
<feature type="compositionally biased region" description="Basic and acidic residues" evidence="1">
    <location>
        <begin position="615"/>
        <end position="630"/>
    </location>
</feature>
<feature type="compositionally biased region" description="Basic and acidic residues" evidence="1">
    <location>
        <begin position="39"/>
        <end position="48"/>
    </location>
</feature>
<gene>
    <name evidence="3" type="ORF">AUEXF2481DRAFT_83303</name>
</gene>
<feature type="region of interest" description="Disordered" evidence="1">
    <location>
        <begin position="352"/>
        <end position="371"/>
    </location>
</feature>
<dbReference type="HOGENOM" id="CLU_426973_0_0_1"/>
<evidence type="ECO:0000313" key="3">
    <source>
        <dbReference type="EMBL" id="KEQ91122.1"/>
    </source>
</evidence>
<name>A0A074YAG0_AURSE</name>
<dbReference type="InParanoid" id="A0A074YAG0"/>
<reference evidence="3 4" key="1">
    <citation type="journal article" date="2014" name="BMC Genomics">
        <title>Genome sequencing of four Aureobasidium pullulans varieties: biotechnological potential, stress tolerance, and description of new species.</title>
        <authorList>
            <person name="Gostin Ar C."/>
            <person name="Ohm R.A."/>
            <person name="Kogej T."/>
            <person name="Sonjak S."/>
            <person name="Turk M."/>
            <person name="Zajc J."/>
            <person name="Zalar P."/>
            <person name="Grube M."/>
            <person name="Sun H."/>
            <person name="Han J."/>
            <person name="Sharma A."/>
            <person name="Chiniquy J."/>
            <person name="Ngan C.Y."/>
            <person name="Lipzen A."/>
            <person name="Barry K."/>
            <person name="Grigoriev I.V."/>
            <person name="Gunde-Cimerman N."/>
        </authorList>
    </citation>
    <scope>NUCLEOTIDE SEQUENCE [LARGE SCALE GENOMIC DNA]</scope>
    <source>
        <strain evidence="3 4">EXF-2481</strain>
    </source>
</reference>
<sequence length="630" mass="71671">MSETQSPMSEKLFFGVPTAVLVPYKDQVNSGDSEADNENIDKTDKGSKENPFLNSTSNKRPAADEVLPTKRQKRLKRGTKVNGGVKPSFKPITVDLDEEDQIIVDMKQQGYKDEVISERLALEGLTRYEPGSVACRWLRIRKKTQEYEEKLLDEQLTDWHVEEDDLLGEAVEAGNQKFHAELAKLEKLRWSWTAQALNKRLPRERFSANACKDRWEAKMKGTARCPPELDADPEGRALEREQRAIAYKQRKEDQARLEAAAAAEKKRSKKDNTVQRIAARQRKETQDALKAQKKKDENEYRQAKAEVATNAKQRRQDALDAARSLRAYQVLKHKFFKKLHKQLKGEMAALLREKEKNGGNTPKPDDKQKLRSRYTYKNTADQILNENMKNAEASLNARASEFTGVVQAVGIATEKPMTLTKPSEHNANGPQQTAILGDIFTGEPRNMCTLDELYNILRSRGMLLNRMKENKSVIVSRLNNQDRICNAQEIKDLLKARNEDLTGTKDELIQRLAVSDAKSTRRYQTKYTPRPLDDNGNRIRVKMPPKLAVTETTKRYNAREVAIEEGKAVAKKQFPVIGKKRATANKSSAKKTSNKDMEKNKFIPDDSQDDSEPEMANKIDKSESKLLPDS</sequence>
<evidence type="ECO:0000256" key="1">
    <source>
        <dbReference type="SAM" id="MobiDB-lite"/>
    </source>
</evidence>
<keyword evidence="4" id="KW-1185">Reference proteome</keyword>
<evidence type="ECO:0000313" key="4">
    <source>
        <dbReference type="Proteomes" id="UP000030641"/>
    </source>
</evidence>
<feature type="region of interest" description="Disordered" evidence="1">
    <location>
        <begin position="249"/>
        <end position="300"/>
    </location>
</feature>